<proteinExistence type="predicted"/>
<dbReference type="KEGG" id="tpsc:RBB77_03840"/>
<dbReference type="AlphaFoldDB" id="A0AAU7ZT10"/>
<evidence type="ECO:0000256" key="1">
    <source>
        <dbReference type="SAM" id="MobiDB-lite"/>
    </source>
</evidence>
<dbReference type="EMBL" id="CP132942">
    <property type="protein sequence ID" value="XCB34036.1"/>
    <property type="molecule type" value="Genomic_DNA"/>
</dbReference>
<feature type="compositionally biased region" description="Low complexity" evidence="1">
    <location>
        <begin position="38"/>
        <end position="51"/>
    </location>
</feature>
<keyword evidence="2" id="KW-0732">Signal</keyword>
<evidence type="ECO:0000313" key="3">
    <source>
        <dbReference type="EMBL" id="XCB34036.1"/>
    </source>
</evidence>
<gene>
    <name evidence="3" type="ORF">RBB77_03840</name>
</gene>
<sequence length="397" mass="43753">MISKRKRPSGLARMPACIIALVLTLTATCFSAQSNPEATPAAQPPASSTATPPTPTLRVYTNLKQVPVLVLSHDYDRMKPIDPSGFRISLDSGPLFRPTYVRREGDDPISLAILIDASKPGNELLPSLITAIAALPPDFLHSQDRVSVYAIDCNLIRTIYGTGANPAALADGVTRAMAPWKIRQTQNEELKREKKIPPPYCRTTLPLWDSMSEVLKDLDKQPGRRVLLAITDGEDTGSKTLWKDVMFHAQIRSETVFGLLPTIMTVLKLEKPTGETTEIRHIRSPSFGGPEDKFEQICVNSGGIELQASEHTTIFRLKEFTQMLRERYILEFPRGTNEEAGVHTIAVSYRKKSNLYIAATGITVPVASADERESTKTIQADPSRTPEVGSRKALPKP</sequence>
<accession>A0AAU7ZT10</accession>
<feature type="region of interest" description="Disordered" evidence="1">
    <location>
        <begin position="369"/>
        <end position="397"/>
    </location>
</feature>
<evidence type="ECO:0000256" key="2">
    <source>
        <dbReference type="SAM" id="SignalP"/>
    </source>
</evidence>
<feature type="signal peptide" evidence="2">
    <location>
        <begin position="1"/>
        <end position="32"/>
    </location>
</feature>
<reference evidence="3" key="1">
    <citation type="submission" date="2023-08" db="EMBL/GenBank/DDBJ databases">
        <authorList>
            <person name="Messyasz A."/>
            <person name="Mannisto M.K."/>
            <person name="Kerkhof L.J."/>
            <person name="Haggblom M."/>
        </authorList>
    </citation>
    <scope>NUCLEOTIDE SEQUENCE</scope>
    <source>
        <strain evidence="3">X5P6</strain>
    </source>
</reference>
<evidence type="ECO:0008006" key="4">
    <source>
        <dbReference type="Google" id="ProtNLM"/>
    </source>
</evidence>
<protein>
    <recommendedName>
        <fullName evidence="4">VWA domain-containing protein</fullName>
    </recommendedName>
</protein>
<feature type="chain" id="PRO_5043717223" description="VWA domain-containing protein" evidence="2">
    <location>
        <begin position="33"/>
        <end position="397"/>
    </location>
</feature>
<feature type="region of interest" description="Disordered" evidence="1">
    <location>
        <begin position="35"/>
        <end position="55"/>
    </location>
</feature>
<name>A0AAU7ZT10_9BACT</name>
<dbReference type="RefSeq" id="WP_353064878.1">
    <property type="nucleotide sequence ID" value="NZ_CP132942.1"/>
</dbReference>
<reference evidence="3" key="2">
    <citation type="journal article" date="2024" name="Environ. Microbiol.">
        <title>Genome analysis and description of Tunturibacter gen. nov. expands the diversity of Terriglobia in tundra soils.</title>
        <authorList>
            <person name="Messyasz A."/>
            <person name="Mannisto M.K."/>
            <person name="Kerkhof L.J."/>
            <person name="Haggblom M.M."/>
        </authorList>
    </citation>
    <scope>NUCLEOTIDE SEQUENCE</scope>
    <source>
        <strain evidence="3">X5P6</strain>
    </source>
</reference>
<organism evidence="3">
    <name type="scientific">Tunturiibacter psychrotolerans</name>
    <dbReference type="NCBI Taxonomy" id="3069686"/>
    <lineage>
        <taxon>Bacteria</taxon>
        <taxon>Pseudomonadati</taxon>
        <taxon>Acidobacteriota</taxon>
        <taxon>Terriglobia</taxon>
        <taxon>Terriglobales</taxon>
        <taxon>Acidobacteriaceae</taxon>
        <taxon>Tunturiibacter</taxon>
    </lineage>
</organism>